<dbReference type="EMBL" id="LCFD01000013">
    <property type="protein sequence ID" value="KKS86067.1"/>
    <property type="molecule type" value="Genomic_DNA"/>
</dbReference>
<dbReference type="Proteomes" id="UP000034050">
    <property type="component" value="Unassembled WGS sequence"/>
</dbReference>
<evidence type="ECO:0000313" key="2">
    <source>
        <dbReference type="EMBL" id="KKS86067.1"/>
    </source>
</evidence>
<proteinExistence type="predicted"/>
<accession>A0A0G1CKQ0</accession>
<sequence length="91" mass="10139">MNQTDLKTGATKGDIEEAIAQITNAAVKALENVATKEDIKQLENKLEGKIDKIDAKTTDILRRVIDLEHDTPTQQEMHELKKFVGFSSKTS</sequence>
<gene>
    <name evidence="2" type="ORF">UV61_C0013G0002</name>
</gene>
<name>A0A0G1CKQ0_9BACT</name>
<feature type="coiled-coil region" evidence="1">
    <location>
        <begin position="32"/>
        <end position="59"/>
    </location>
</feature>
<dbReference type="AlphaFoldDB" id="A0A0G1CKQ0"/>
<organism evidence="2 3">
    <name type="scientific">Candidatus Gottesmanbacteria bacterium GW2011_GWB1_43_11</name>
    <dbReference type="NCBI Taxonomy" id="1618446"/>
    <lineage>
        <taxon>Bacteria</taxon>
        <taxon>Candidatus Gottesmaniibacteriota</taxon>
    </lineage>
</organism>
<evidence type="ECO:0000256" key="1">
    <source>
        <dbReference type="SAM" id="Coils"/>
    </source>
</evidence>
<keyword evidence="1" id="KW-0175">Coiled coil</keyword>
<reference evidence="2 3" key="1">
    <citation type="journal article" date="2015" name="Nature">
        <title>rRNA introns, odd ribosomes, and small enigmatic genomes across a large radiation of phyla.</title>
        <authorList>
            <person name="Brown C.T."/>
            <person name="Hug L.A."/>
            <person name="Thomas B.C."/>
            <person name="Sharon I."/>
            <person name="Castelle C.J."/>
            <person name="Singh A."/>
            <person name="Wilkins M.J."/>
            <person name="Williams K.H."/>
            <person name="Banfield J.F."/>
        </authorList>
    </citation>
    <scope>NUCLEOTIDE SEQUENCE [LARGE SCALE GENOMIC DNA]</scope>
</reference>
<protein>
    <submittedName>
        <fullName evidence="2">Uncharacterized protein</fullName>
    </submittedName>
</protein>
<dbReference type="STRING" id="1618446.UV61_C0013G0002"/>
<comment type="caution">
    <text evidence="2">The sequence shown here is derived from an EMBL/GenBank/DDBJ whole genome shotgun (WGS) entry which is preliminary data.</text>
</comment>
<evidence type="ECO:0000313" key="3">
    <source>
        <dbReference type="Proteomes" id="UP000034050"/>
    </source>
</evidence>